<feature type="transmembrane region" description="Helical" evidence="6">
    <location>
        <begin position="679"/>
        <end position="705"/>
    </location>
</feature>
<accession>A0A9D1EEV8</accession>
<dbReference type="EMBL" id="DVHN01000101">
    <property type="protein sequence ID" value="HIR88880.1"/>
    <property type="molecule type" value="Genomic_DNA"/>
</dbReference>
<dbReference type="Proteomes" id="UP000824201">
    <property type="component" value="Unassembled WGS sequence"/>
</dbReference>
<dbReference type="PANTHER" id="PTHR35791">
    <property type="entry name" value="UPF0754 MEMBRANE PROTEIN YHEB"/>
    <property type="match status" value="1"/>
</dbReference>
<evidence type="ECO:0000256" key="5">
    <source>
        <dbReference type="ARBA" id="ARBA00023136"/>
    </source>
</evidence>
<keyword evidence="3 6" id="KW-0812">Transmembrane</keyword>
<protein>
    <submittedName>
        <fullName evidence="7">DUF445 family protein</fullName>
    </submittedName>
</protein>
<feature type="transmembrane region" description="Helical" evidence="6">
    <location>
        <begin position="1326"/>
        <end position="1349"/>
    </location>
</feature>
<evidence type="ECO:0000313" key="7">
    <source>
        <dbReference type="EMBL" id="HIR88880.1"/>
    </source>
</evidence>
<comment type="caution">
    <text evidence="7">The sequence shown here is derived from an EMBL/GenBank/DDBJ whole genome shotgun (WGS) entry which is preliminary data.</text>
</comment>
<keyword evidence="4 6" id="KW-1133">Transmembrane helix</keyword>
<organism evidence="7 8">
    <name type="scientific">Candidatus Fimimorpha faecalis</name>
    <dbReference type="NCBI Taxonomy" id="2840824"/>
    <lineage>
        <taxon>Bacteria</taxon>
        <taxon>Bacillati</taxon>
        <taxon>Bacillota</taxon>
        <taxon>Clostridia</taxon>
        <taxon>Eubacteriales</taxon>
        <taxon>Candidatus Fimimorpha</taxon>
    </lineage>
</organism>
<evidence type="ECO:0000256" key="1">
    <source>
        <dbReference type="ARBA" id="ARBA00004308"/>
    </source>
</evidence>
<gene>
    <name evidence="7" type="ORF">IAC96_08035</name>
</gene>
<evidence type="ECO:0000256" key="6">
    <source>
        <dbReference type="SAM" id="Phobius"/>
    </source>
</evidence>
<sequence>MVYLVIFFIIAGIIAGYLTNLYAVRWLFCPIKKKGKLPAWDISIAATEEKKNRLIESLANCVTNRILTSDVLREGIPDSVIEKHLRKLVDEILEQEHLKKVNSILQSPELEKIRQKGEVYIERLITNELTPFCLELLKETDFSQLLTEKQAYVIAQNVYEILKTQNRENYNQILKDFCERNSDLTVEQLIGTDLWNVLEEALFSVWLKEKLIEVLKDGKKLEACLNKILDAAEAKERLDELQTSIGKKKFGDVIQLYGIDQFVSYFWKELGEYWKTAEGRRVLEYRKKEWLEFLLSMDVPLETMLNEETWNSIKRWLQANVPELIPSLAEFIQRNEEELDEVIKRSIHIAAEKQKKSEYGSWMKETIQVFLVSQMNLPKRLQRILESVKEKDSDAVVEQILDFLRKQTISNIAKSISKNYPDLWKGVWRESQWKKDTKNVIYQYIKDKPVSWIWDRFSLSLSELVCEKGKKKLLHYVQENPEKTAQWLIDRIRPATKQLGSFAVGKMEEETIEKTSNFLFYKANYWMKKEKEVIVSKVEQWILNQGKEWLRIYPKEHANELTDGIKHWLLQRWHRLELEKLQVSAILNRPKVKEMLVKRGVKQLRTEMDQALQNQIYRLVVDALNRLEPDQLCREVEKLMGGQLKYLSYFGGFLGFLISAAICYWAVPGLSVYGNPTSWSGLIFGTVAMGVIGVITNIVAIKMLFYPKKQIKWLAKSKHFHLLSEGVILQNQETFAAAMANYVSSELISEQAVRQLYEAKKAELPDQLRQWVDQEGMEWLRQNREKLAQRAVDELILHREDMVHLIREWLEKQTMNQIITPEMIQSIIKASDIQTYAKQQVIKCINGEKQLSDYFSNEQIQRTFTGLIEKGETRVLSYIKDVSLEEIAARNEMKYQTYISKKWSLEQKKAAHLWLKKKWNQADTARMKEKSLVWIIKKCDDLSQEEKLIGEILVFGQPIEQWGEKLLDKKIEQIIDWFYIHVIKKKIEQTFGYQESERAKSDDWWENIQETVTSFGTKKMMEPIFRDAIWELKEVQLPLYLKSKKQEFHTILQVFLREKLYSITAGQAILLVLGEDYPATLNRILFGTIWREPSQMSMVLERSAHMALSLILDQSPKVYLHMLKMDSLIDVEKNFHKNLEIWRWNFLRVEKEKRSLANILADWFGNIVGKTYVYEMGTLFHGATIECMAETVLSQENINAVIHIMIKPILEEYRFAQLVSMEDLADSVKAATEVYFQTTVWMDQVKTALSEQIGNLTKYEKLPETIKNQISCYVVEMIGDALQKQLGEIMEDLDLYGITEQRLNALTADEMETTIRAFADPIFKTLYVLGVLGAVAGVNCYIAIVIYFIEKLKTKKDK</sequence>
<reference evidence="7" key="2">
    <citation type="journal article" date="2021" name="PeerJ">
        <title>Extensive microbial diversity within the chicken gut microbiome revealed by metagenomics and culture.</title>
        <authorList>
            <person name="Gilroy R."/>
            <person name="Ravi A."/>
            <person name="Getino M."/>
            <person name="Pursley I."/>
            <person name="Horton D.L."/>
            <person name="Alikhan N.F."/>
            <person name="Baker D."/>
            <person name="Gharbi K."/>
            <person name="Hall N."/>
            <person name="Watson M."/>
            <person name="Adriaenssens E.M."/>
            <person name="Foster-Nyarko E."/>
            <person name="Jarju S."/>
            <person name="Secka A."/>
            <person name="Antonio M."/>
            <person name="Oren A."/>
            <person name="Chaudhuri R.R."/>
            <person name="La Ragione R."/>
            <person name="Hildebrand F."/>
            <person name="Pallen M.J."/>
        </authorList>
    </citation>
    <scope>NUCLEOTIDE SEQUENCE</scope>
    <source>
        <strain evidence="7">ChiW13-3771</strain>
    </source>
</reference>
<dbReference type="GO" id="GO:0012505">
    <property type="term" value="C:endomembrane system"/>
    <property type="evidence" value="ECO:0007669"/>
    <property type="project" value="UniProtKB-SubCell"/>
</dbReference>
<evidence type="ECO:0000256" key="3">
    <source>
        <dbReference type="ARBA" id="ARBA00022692"/>
    </source>
</evidence>
<comment type="similarity">
    <text evidence="2">Belongs to the UPF0754 family.</text>
</comment>
<comment type="subcellular location">
    <subcellularLocation>
        <location evidence="1">Endomembrane system</location>
    </subcellularLocation>
</comment>
<evidence type="ECO:0000313" key="8">
    <source>
        <dbReference type="Proteomes" id="UP000824201"/>
    </source>
</evidence>
<feature type="transmembrane region" description="Helical" evidence="6">
    <location>
        <begin position="646"/>
        <end position="667"/>
    </location>
</feature>
<dbReference type="PANTHER" id="PTHR35791:SF1">
    <property type="entry name" value="UPF0754 MEMBRANE PROTEIN YHEB"/>
    <property type="match status" value="1"/>
</dbReference>
<evidence type="ECO:0000256" key="4">
    <source>
        <dbReference type="ARBA" id="ARBA00022989"/>
    </source>
</evidence>
<dbReference type="InterPro" id="IPR007383">
    <property type="entry name" value="DUF445"/>
</dbReference>
<feature type="transmembrane region" description="Helical" evidence="6">
    <location>
        <begin position="6"/>
        <end position="28"/>
    </location>
</feature>
<evidence type="ECO:0000256" key="2">
    <source>
        <dbReference type="ARBA" id="ARBA00008053"/>
    </source>
</evidence>
<proteinExistence type="inferred from homology"/>
<dbReference type="Pfam" id="PF04286">
    <property type="entry name" value="DUF445"/>
    <property type="match status" value="3"/>
</dbReference>
<reference evidence="7" key="1">
    <citation type="submission" date="2020-10" db="EMBL/GenBank/DDBJ databases">
        <authorList>
            <person name="Gilroy R."/>
        </authorList>
    </citation>
    <scope>NUCLEOTIDE SEQUENCE</scope>
    <source>
        <strain evidence="7">ChiW13-3771</strain>
    </source>
</reference>
<name>A0A9D1EEV8_9FIRM</name>
<keyword evidence="5 6" id="KW-0472">Membrane</keyword>